<sequence>MSKQRKAITLIKKQREIYIQMRNSLKDTMSINNKRYKTFRRNLNEQIDILDYILLKLGGTNDEAK</sequence>
<dbReference type="EMBL" id="BK032789">
    <property type="protein sequence ID" value="DAF60498.1"/>
    <property type="molecule type" value="Genomic_DNA"/>
</dbReference>
<proteinExistence type="predicted"/>
<evidence type="ECO:0000313" key="1">
    <source>
        <dbReference type="EMBL" id="DAF60498.1"/>
    </source>
</evidence>
<protein>
    <submittedName>
        <fullName evidence="1">Uncharacterized protein</fullName>
    </submittedName>
</protein>
<accession>A0A8S5TCL9</accession>
<reference evidence="1" key="1">
    <citation type="journal article" date="2021" name="Proc. Natl. Acad. Sci. U.S.A.">
        <title>A Catalog of Tens of Thousands of Viruses from Human Metagenomes Reveals Hidden Associations with Chronic Diseases.</title>
        <authorList>
            <person name="Tisza M.J."/>
            <person name="Buck C.B."/>
        </authorList>
    </citation>
    <scope>NUCLEOTIDE SEQUENCE</scope>
    <source>
        <strain evidence="1">CtLq07</strain>
    </source>
</reference>
<organism evidence="1">
    <name type="scientific">Myoviridae sp. ctLq07</name>
    <dbReference type="NCBI Taxonomy" id="2827681"/>
    <lineage>
        <taxon>Viruses</taxon>
        <taxon>Duplodnaviria</taxon>
        <taxon>Heunggongvirae</taxon>
        <taxon>Uroviricota</taxon>
        <taxon>Caudoviricetes</taxon>
    </lineage>
</organism>
<name>A0A8S5TCL9_9CAUD</name>